<sequence>MTCEVAADESCREQLYSESCCEGNCQGEERKGQTSVAVAAVKLPTRVRSFLGTDQDARALAPHNFYSALRVGHSNCRLLTSYPPTGKHVGCPCYKETKDDFVTQISTGKPSMKKSSVEDTDVDNKTRTFTYGRSEHCKRGSV</sequence>
<dbReference type="InParanoid" id="F4W4D8"/>
<protein>
    <submittedName>
        <fullName evidence="1">Uncharacterized protein</fullName>
    </submittedName>
</protein>
<dbReference type="AlphaFoldDB" id="F4W4D8"/>
<reference evidence="1" key="1">
    <citation type="submission" date="2011-02" db="EMBL/GenBank/DDBJ databases">
        <title>The genome of the leaf-cutting ant Acromyrmex echinatior suggests key adaptations to social evolution and fungus farming.</title>
        <authorList>
            <person name="Nygaard S."/>
            <person name="Zhang G."/>
        </authorList>
    </citation>
    <scope>NUCLEOTIDE SEQUENCE</scope>
</reference>
<gene>
    <name evidence="1" type="ORF">G5I_00258</name>
</gene>
<name>F4W4D8_ACREC</name>
<dbReference type="EMBL" id="GL887523">
    <property type="protein sequence ID" value="EGI70936.1"/>
    <property type="molecule type" value="Genomic_DNA"/>
</dbReference>
<dbReference type="Proteomes" id="UP000007755">
    <property type="component" value="Unassembled WGS sequence"/>
</dbReference>
<proteinExistence type="predicted"/>
<organism evidence="2">
    <name type="scientific">Acromyrmex echinatior</name>
    <name type="common">Panamanian leafcutter ant</name>
    <name type="synonym">Acromyrmex octospinosus echinatior</name>
    <dbReference type="NCBI Taxonomy" id="103372"/>
    <lineage>
        <taxon>Eukaryota</taxon>
        <taxon>Metazoa</taxon>
        <taxon>Ecdysozoa</taxon>
        <taxon>Arthropoda</taxon>
        <taxon>Hexapoda</taxon>
        <taxon>Insecta</taxon>
        <taxon>Pterygota</taxon>
        <taxon>Neoptera</taxon>
        <taxon>Endopterygota</taxon>
        <taxon>Hymenoptera</taxon>
        <taxon>Apocrita</taxon>
        <taxon>Aculeata</taxon>
        <taxon>Formicoidea</taxon>
        <taxon>Formicidae</taxon>
        <taxon>Myrmicinae</taxon>
        <taxon>Acromyrmex</taxon>
    </lineage>
</organism>
<accession>F4W4D8</accession>
<evidence type="ECO:0000313" key="2">
    <source>
        <dbReference type="Proteomes" id="UP000007755"/>
    </source>
</evidence>
<evidence type="ECO:0000313" key="1">
    <source>
        <dbReference type="EMBL" id="EGI70936.1"/>
    </source>
</evidence>
<keyword evidence="2" id="KW-1185">Reference proteome</keyword>